<dbReference type="PANTHER" id="PTHR34482:SF36">
    <property type="entry name" value="RETROTRANSPOSON GAG DOMAIN-CONTAINING PROTEIN"/>
    <property type="match status" value="1"/>
</dbReference>
<dbReference type="SUPFAM" id="SSF57756">
    <property type="entry name" value="Retrovirus zinc finger-like domains"/>
    <property type="match status" value="1"/>
</dbReference>
<gene>
    <name evidence="4" type="ORF">Prudu_012247</name>
</gene>
<feature type="compositionally biased region" description="Low complexity" evidence="2">
    <location>
        <begin position="386"/>
        <end position="433"/>
    </location>
</feature>
<keyword evidence="1" id="KW-0479">Metal-binding</keyword>
<dbReference type="GO" id="GO:0008270">
    <property type="term" value="F:zinc ion binding"/>
    <property type="evidence" value="ECO:0007669"/>
    <property type="project" value="UniProtKB-KW"/>
</dbReference>
<name>A0A4Y1RCY0_PRUDU</name>
<feature type="compositionally biased region" description="Polar residues" evidence="2">
    <location>
        <begin position="302"/>
        <end position="316"/>
    </location>
</feature>
<reference evidence="4" key="1">
    <citation type="journal article" date="2019" name="Science">
        <title>Mutation of a bHLH transcription factor allowed almond domestication.</title>
        <authorList>
            <person name="Sanchez-Perez R."/>
            <person name="Pavan S."/>
            <person name="Mazzeo R."/>
            <person name="Moldovan C."/>
            <person name="Aiese Cigliano R."/>
            <person name="Del Cueto J."/>
            <person name="Ricciardi F."/>
            <person name="Lotti C."/>
            <person name="Ricciardi L."/>
            <person name="Dicenta F."/>
            <person name="Lopez-Marques R.L."/>
            <person name="Lindberg Moller B."/>
        </authorList>
    </citation>
    <scope>NUCLEOTIDE SEQUENCE</scope>
</reference>
<dbReference type="PANTHER" id="PTHR34482">
    <property type="entry name" value="DNA DAMAGE-INDUCIBLE PROTEIN 1-LIKE"/>
    <property type="match status" value="1"/>
</dbReference>
<dbReference type="Pfam" id="PF00098">
    <property type="entry name" value="zf-CCHC"/>
    <property type="match status" value="2"/>
</dbReference>
<proteinExistence type="predicted"/>
<feature type="region of interest" description="Disordered" evidence="2">
    <location>
        <begin position="331"/>
        <end position="356"/>
    </location>
</feature>
<evidence type="ECO:0000259" key="3">
    <source>
        <dbReference type="PROSITE" id="PS50158"/>
    </source>
</evidence>
<dbReference type="AlphaFoldDB" id="A0A4Y1RCY0"/>
<feature type="region of interest" description="Disordered" evidence="2">
    <location>
        <begin position="253"/>
        <end position="316"/>
    </location>
</feature>
<feature type="region of interest" description="Disordered" evidence="2">
    <location>
        <begin position="385"/>
        <end position="439"/>
    </location>
</feature>
<feature type="compositionally biased region" description="Gly residues" evidence="2">
    <location>
        <begin position="284"/>
        <end position="296"/>
    </location>
</feature>
<dbReference type="InterPro" id="IPR001878">
    <property type="entry name" value="Znf_CCHC"/>
</dbReference>
<dbReference type="InterPro" id="IPR036875">
    <property type="entry name" value="Znf_CCHC_sf"/>
</dbReference>
<feature type="region of interest" description="Disordered" evidence="2">
    <location>
        <begin position="1"/>
        <end position="50"/>
    </location>
</feature>
<organism evidence="4">
    <name type="scientific">Prunus dulcis</name>
    <name type="common">Almond</name>
    <name type="synonym">Amygdalus dulcis</name>
    <dbReference type="NCBI Taxonomy" id="3755"/>
    <lineage>
        <taxon>Eukaryota</taxon>
        <taxon>Viridiplantae</taxon>
        <taxon>Streptophyta</taxon>
        <taxon>Embryophyta</taxon>
        <taxon>Tracheophyta</taxon>
        <taxon>Spermatophyta</taxon>
        <taxon>Magnoliopsida</taxon>
        <taxon>eudicotyledons</taxon>
        <taxon>Gunneridae</taxon>
        <taxon>Pentapetalae</taxon>
        <taxon>rosids</taxon>
        <taxon>fabids</taxon>
        <taxon>Rosales</taxon>
        <taxon>Rosaceae</taxon>
        <taxon>Amygdaloideae</taxon>
        <taxon>Amygdaleae</taxon>
        <taxon>Prunus</taxon>
    </lineage>
</organism>
<protein>
    <recommendedName>
        <fullName evidence="3">CCHC-type domain-containing protein</fullName>
    </recommendedName>
</protein>
<sequence>MHPRRPRTRGGRIPRWGANPPPPSPPPSPPSSPPPPPSPPAGEHDGGNDLDLRHLLSQFTRTVSTALQGRRNTDGSDIKRVKELGANEFHGSADPAEADAWLTDVERIFEVLQCPDGDRVRLAAFLLKGNAYHWWKAVRRGYANPVVLTWEEFQRVFFDQFYPHSYKNEKKSEFLHLRQGSMSVLEYEHKFNELSRFAPELVTTEEDRCTRFEEGLWLDIQAVVTANTYPTMRALAQAADRVARKYSLGAGIGRRRRDSSGFGEPSQGPSKRGGSSSSSAGSEWSGGRGSSSGSGRSGSRPAWSQHSGQQSVTSTAKDFSQQYNATCHGCGQTGHLRRDCPQRGQTSGPSRRSGVSCYHCGQTGHYRSECPLLTVGGTAEKETWAQQGQGNRGQGQAESGASSSAAGSSSSSGVQSTFRGRSGRSQRGPSGRSTTHARVFSMTQQEAQATPDLITDGENFAVRPPFEAPFLAKASSLPPLPSPPLFSDRKPGKRRWRRHGENFAVRPPFEAPFLAKASSLPPLPSPPLFSDRKPGKRRWRRRENQLKLPTSPATFPAISSCAVTWNRYSDHAYAAGGTLSGSSSVGLLGGLCQNFGKESRILVSGPGIG</sequence>
<accession>A0A4Y1RCY0</accession>
<keyword evidence="1" id="KW-0862">Zinc</keyword>
<dbReference type="Gene3D" id="4.10.60.10">
    <property type="entry name" value="Zinc finger, CCHC-type"/>
    <property type="match status" value="1"/>
</dbReference>
<feature type="compositionally biased region" description="Low complexity" evidence="2">
    <location>
        <begin position="266"/>
        <end position="283"/>
    </location>
</feature>
<evidence type="ECO:0000313" key="4">
    <source>
        <dbReference type="EMBL" id="BBH01856.1"/>
    </source>
</evidence>
<feature type="compositionally biased region" description="Pro residues" evidence="2">
    <location>
        <begin position="19"/>
        <end position="40"/>
    </location>
</feature>
<dbReference type="GO" id="GO:0003676">
    <property type="term" value="F:nucleic acid binding"/>
    <property type="evidence" value="ECO:0007669"/>
    <property type="project" value="InterPro"/>
</dbReference>
<feature type="compositionally biased region" description="Basic residues" evidence="2">
    <location>
        <begin position="1"/>
        <end position="12"/>
    </location>
</feature>
<evidence type="ECO:0000256" key="1">
    <source>
        <dbReference type="PROSITE-ProRule" id="PRU00047"/>
    </source>
</evidence>
<dbReference type="InterPro" id="IPR005162">
    <property type="entry name" value="Retrotrans_gag_dom"/>
</dbReference>
<evidence type="ECO:0000256" key="2">
    <source>
        <dbReference type="SAM" id="MobiDB-lite"/>
    </source>
</evidence>
<feature type="domain" description="CCHC-type" evidence="3">
    <location>
        <begin position="357"/>
        <end position="371"/>
    </location>
</feature>
<dbReference type="Pfam" id="PF03732">
    <property type="entry name" value="Retrotrans_gag"/>
    <property type="match status" value="1"/>
</dbReference>
<feature type="domain" description="CCHC-type" evidence="3">
    <location>
        <begin position="327"/>
        <end position="342"/>
    </location>
</feature>
<keyword evidence="1" id="KW-0863">Zinc-finger</keyword>
<dbReference type="EMBL" id="AP019300">
    <property type="protein sequence ID" value="BBH01856.1"/>
    <property type="molecule type" value="Genomic_DNA"/>
</dbReference>
<dbReference type="SMART" id="SM00343">
    <property type="entry name" value="ZnF_C2HC"/>
    <property type="match status" value="2"/>
</dbReference>
<dbReference type="PROSITE" id="PS50158">
    <property type="entry name" value="ZF_CCHC"/>
    <property type="match status" value="2"/>
</dbReference>